<sequence>MSATDHSDEIESSDFIFICPSHLECVLAAGDSSDVAALRDWCAALPKKSYGRVFIEVDSPQQIESLDAPPGVGITWLVRESREALAGARLMDAVDAWLDEWMRGDPLSGRYVHLWTGARDSADVTAQWDRVRSELAEIWTAAAEYREQRA</sequence>
<evidence type="ECO:0000313" key="3">
    <source>
        <dbReference type="Proteomes" id="UP000285768"/>
    </source>
</evidence>
<dbReference type="Proteomes" id="UP000285768">
    <property type="component" value="Chromosome"/>
</dbReference>
<dbReference type="InterPro" id="IPR007037">
    <property type="entry name" value="SIP_rossman_dom"/>
</dbReference>
<evidence type="ECO:0000259" key="1">
    <source>
        <dbReference type="Pfam" id="PF04954"/>
    </source>
</evidence>
<organism evidence="2 3">
    <name type="scientific">Leucobacter muris</name>
    <dbReference type="NCBI Taxonomy" id="1935379"/>
    <lineage>
        <taxon>Bacteria</taxon>
        <taxon>Bacillati</taxon>
        <taxon>Actinomycetota</taxon>
        <taxon>Actinomycetes</taxon>
        <taxon>Micrococcales</taxon>
        <taxon>Microbacteriaceae</taxon>
        <taxon>Leucobacter</taxon>
    </lineage>
</organism>
<accession>A0ABX5QGQ9</accession>
<evidence type="ECO:0000313" key="2">
    <source>
        <dbReference type="EMBL" id="QAB18150.1"/>
    </source>
</evidence>
<dbReference type="RefSeq" id="WP_128387081.1">
    <property type="nucleotide sequence ID" value="NZ_CP035037.1"/>
</dbReference>
<protein>
    <recommendedName>
        <fullName evidence="1">SIP-like Rossmann fold domain-containing protein</fullName>
    </recommendedName>
</protein>
<dbReference type="InterPro" id="IPR039261">
    <property type="entry name" value="FNR_nucleotide-bd"/>
</dbReference>
<keyword evidence="3" id="KW-1185">Reference proteome</keyword>
<feature type="domain" description="SIP-like Rossmann fold" evidence="1">
    <location>
        <begin position="26"/>
        <end position="98"/>
    </location>
</feature>
<dbReference type="Pfam" id="PF04954">
    <property type="entry name" value="SIP"/>
    <property type="match status" value="1"/>
</dbReference>
<name>A0ABX5QGQ9_9MICO</name>
<gene>
    <name evidence="2" type="ORF">Leucomu_09665</name>
</gene>
<proteinExistence type="predicted"/>
<reference evidence="2 3" key="1">
    <citation type="submission" date="2019-01" db="EMBL/GenBank/DDBJ databases">
        <title>Leucobacter muris sp. nov. isolated from the nose of a laboratory mouse.</title>
        <authorList>
            <person name="Benga L."/>
            <person name="Sproeer C."/>
            <person name="Schumann P."/>
            <person name="Verbarg S."/>
            <person name="Bunk B."/>
            <person name="Engelhardt E."/>
            <person name="Benten P.M."/>
            <person name="Sager M."/>
        </authorList>
    </citation>
    <scope>NUCLEOTIDE SEQUENCE [LARGE SCALE GENOMIC DNA]</scope>
    <source>
        <strain evidence="2 3">DSM 101948</strain>
    </source>
</reference>
<dbReference type="EMBL" id="CP035037">
    <property type="protein sequence ID" value="QAB18150.1"/>
    <property type="molecule type" value="Genomic_DNA"/>
</dbReference>
<dbReference type="Gene3D" id="3.40.50.80">
    <property type="entry name" value="Nucleotide-binding domain of ferredoxin-NADP reductase (FNR) module"/>
    <property type="match status" value="1"/>
</dbReference>